<reference evidence="2 3" key="1">
    <citation type="submission" date="2020-08" db="EMBL/GenBank/DDBJ databases">
        <title>A Genomic Blueprint of the Chicken Gut Microbiome.</title>
        <authorList>
            <person name="Gilroy R."/>
            <person name="Ravi A."/>
            <person name="Getino M."/>
            <person name="Pursley I."/>
            <person name="Horton D.L."/>
            <person name="Alikhan N.-F."/>
            <person name="Baker D."/>
            <person name="Gharbi K."/>
            <person name="Hall N."/>
            <person name="Watson M."/>
            <person name="Adriaenssens E.M."/>
            <person name="Foster-Nyarko E."/>
            <person name="Jarju S."/>
            <person name="Secka A."/>
            <person name="Antonio M."/>
            <person name="Oren A."/>
            <person name="Chaudhuri R."/>
            <person name="La Ragione R.M."/>
            <person name="Hildebrand F."/>
            <person name="Pallen M.J."/>
        </authorList>
    </citation>
    <scope>NUCLEOTIDE SEQUENCE [LARGE SCALE GENOMIC DNA]</scope>
    <source>
        <strain evidence="2 3">Sa4CUA1</strain>
    </source>
</reference>
<evidence type="ECO:0000313" key="2">
    <source>
        <dbReference type="EMBL" id="MBD7949105.1"/>
    </source>
</evidence>
<dbReference type="RefSeq" id="WP_191794353.1">
    <property type="nucleotide sequence ID" value="NZ_JACSQQ010000002.1"/>
</dbReference>
<dbReference type="EMBL" id="JACSQQ010000002">
    <property type="protein sequence ID" value="MBD7949105.1"/>
    <property type="molecule type" value="Genomic_DNA"/>
</dbReference>
<accession>A0ABR8RMU6</accession>
<keyword evidence="1" id="KW-1133">Transmembrane helix</keyword>
<evidence type="ECO:0000256" key="1">
    <source>
        <dbReference type="SAM" id="Phobius"/>
    </source>
</evidence>
<proteinExistence type="predicted"/>
<feature type="transmembrane region" description="Helical" evidence="1">
    <location>
        <begin position="16"/>
        <end position="36"/>
    </location>
</feature>
<keyword evidence="3" id="KW-1185">Reference proteome</keyword>
<comment type="caution">
    <text evidence="2">The sequence shown here is derived from an EMBL/GenBank/DDBJ whole genome shotgun (WGS) entry which is preliminary data.</text>
</comment>
<protein>
    <submittedName>
        <fullName evidence="2">Pilus assembly protein</fullName>
    </submittedName>
</protein>
<keyword evidence="1" id="KW-0472">Membrane</keyword>
<name>A0ABR8RMU6_9CELL</name>
<dbReference type="Proteomes" id="UP000641803">
    <property type="component" value="Unassembled WGS sequence"/>
</dbReference>
<sequence length="153" mass="15897">MGRRKSSRTVGEEGNAIVEFLGAALLLLLPVMYLALTLGRIQAATFAVEGAAKESARAFVTADSVAQGEARAGVAVSLALADQGFTDVRPADVLSISCSGSRCLDPGSEVGTIVRYDVPLPFVPPGVRSWVPLSVPVEAAHVSSVDRYAGARQ</sequence>
<evidence type="ECO:0000313" key="3">
    <source>
        <dbReference type="Proteomes" id="UP000641803"/>
    </source>
</evidence>
<keyword evidence="1" id="KW-0812">Transmembrane</keyword>
<organism evidence="2 3">
    <name type="scientific">Oerskovia rustica</name>
    <dbReference type="NCBI Taxonomy" id="2762237"/>
    <lineage>
        <taxon>Bacteria</taxon>
        <taxon>Bacillati</taxon>
        <taxon>Actinomycetota</taxon>
        <taxon>Actinomycetes</taxon>
        <taxon>Micrococcales</taxon>
        <taxon>Cellulomonadaceae</taxon>
        <taxon>Oerskovia</taxon>
    </lineage>
</organism>
<gene>
    <name evidence="2" type="ORF">H9652_01630</name>
</gene>